<reference evidence="10 11" key="1">
    <citation type="submission" date="2019-08" db="EMBL/GenBank/DDBJ databases">
        <title>Complete genome sequence of Candidatus Uab amorphum.</title>
        <authorList>
            <person name="Shiratori T."/>
            <person name="Suzuki S."/>
            <person name="Kakizawa Y."/>
            <person name="Ishida K."/>
        </authorList>
    </citation>
    <scope>NUCLEOTIDE SEQUENCE [LARGE SCALE GENOMIC DNA]</scope>
    <source>
        <strain evidence="10 11">SRT547</strain>
    </source>
</reference>
<comment type="cofactor">
    <cofactor evidence="1 5">
        <name>FAD</name>
        <dbReference type="ChEBI" id="CHEBI:57692"/>
    </cofactor>
</comment>
<keyword evidence="11" id="KW-1185">Reference proteome</keyword>
<dbReference type="RefSeq" id="WP_151968862.1">
    <property type="nucleotide sequence ID" value="NZ_AP019860.1"/>
</dbReference>
<dbReference type="Gene3D" id="6.10.250.600">
    <property type="match status" value="1"/>
</dbReference>
<evidence type="ECO:0000256" key="3">
    <source>
        <dbReference type="ARBA" id="ARBA00022630"/>
    </source>
</evidence>
<dbReference type="PROSITE" id="PS00073">
    <property type="entry name" value="ACYL_COA_DH_2"/>
    <property type="match status" value="1"/>
</dbReference>
<dbReference type="EMBL" id="AP019860">
    <property type="protein sequence ID" value="BBM84728.1"/>
    <property type="molecule type" value="Genomic_DNA"/>
</dbReference>
<dbReference type="InterPro" id="IPR009075">
    <property type="entry name" value="AcylCo_DH/oxidase_C"/>
</dbReference>
<dbReference type="SUPFAM" id="SSF47203">
    <property type="entry name" value="Acyl-CoA dehydrogenase C-terminal domain-like"/>
    <property type="match status" value="1"/>
</dbReference>
<organism evidence="10 11">
    <name type="scientific">Uabimicrobium amorphum</name>
    <dbReference type="NCBI Taxonomy" id="2596890"/>
    <lineage>
        <taxon>Bacteria</taxon>
        <taxon>Pseudomonadati</taxon>
        <taxon>Planctomycetota</taxon>
        <taxon>Candidatus Uabimicrobiia</taxon>
        <taxon>Candidatus Uabimicrobiales</taxon>
        <taxon>Candidatus Uabimicrobiaceae</taxon>
        <taxon>Candidatus Uabimicrobium</taxon>
    </lineage>
</organism>
<evidence type="ECO:0000259" key="9">
    <source>
        <dbReference type="Pfam" id="PF22217"/>
    </source>
</evidence>
<dbReference type="OrthoDB" id="9802447at2"/>
<dbReference type="PANTHER" id="PTHR42707:SF2">
    <property type="entry name" value="ACD11 DEHYDROGENASE"/>
    <property type="match status" value="1"/>
</dbReference>
<proteinExistence type="inferred from homology"/>
<dbReference type="SUPFAM" id="SSF56645">
    <property type="entry name" value="Acyl-CoA dehydrogenase NM domain-like"/>
    <property type="match status" value="1"/>
</dbReference>
<sequence>MDNFFQQPPQLKNQFTCDMLLQNYLQWKLPKEMYASIHDDLLQFGNRVVNDILHLGEEAENTEPTHIAYDSWGKRIDEIRVSHAWKELKNISATEGLVAIGYERDYQNYSRLYQFAKLYLFHPSSAFFTCPLAMTDGAARVLEIYGEDDFLRGAFANLTSRDPQKFWTSGQWMTERRGGSDVSQTATTAIRKEGKLYNLEGTKWFTSATTSEMALTLARVDEVTGSKGLSLFMIELRDGEQKLQNIEVHRLKDKLGTKALPTAELSLHQTPAQMVGDLGHGVRKIASMLNITRLYNSITALGHMRRCLALAIDYAGKRKAFGKYLIDHPLHYRTLCELQTEFTGCFHLIFFLIELLGKSETNTATAEEDKLLRTLTPIAKLYSAKKAIAISSETLELFGGAGYIEDTGLPRFLRDAQVYSIWEGTTNILSLDVLRAVDKEQSFPLWCKWIQGKLTTAENAPSSISESMQKLIKFVSSAERETLEVEARQLAYSIARITMATLMVEYAKVHPESQIMVNKFCQNLASVELFSMDDLKSFIL</sequence>
<protein>
    <submittedName>
        <fullName evidence="10">Acyl-CoA dehydrogenase</fullName>
    </submittedName>
</protein>
<dbReference type="InterPro" id="IPR052904">
    <property type="entry name" value="Acyl-CoA_dehydrogenase-like"/>
</dbReference>
<feature type="domain" description="Acyl-CoA dehydrogenase 11-like C-terminal" evidence="9">
    <location>
        <begin position="459"/>
        <end position="527"/>
    </location>
</feature>
<dbReference type="InterPro" id="IPR041504">
    <property type="entry name" value="AidB_N"/>
</dbReference>
<gene>
    <name evidence="10" type="ORF">UABAM_03089</name>
</gene>
<dbReference type="InterPro" id="IPR006089">
    <property type="entry name" value="Acyl-CoA_DH_CS"/>
</dbReference>
<evidence type="ECO:0000313" key="10">
    <source>
        <dbReference type="EMBL" id="BBM84728.1"/>
    </source>
</evidence>
<feature type="domain" description="Acyl-CoA dehydrogenase/oxidase C-terminal" evidence="6">
    <location>
        <begin position="279"/>
        <end position="436"/>
    </location>
</feature>
<feature type="domain" description="Acyl-CoA oxidase/dehydrogenase middle" evidence="7">
    <location>
        <begin position="171"/>
        <end position="268"/>
    </location>
</feature>
<dbReference type="AlphaFoldDB" id="A0A5S9F3Q1"/>
<name>A0A5S9F3Q1_UABAM</name>
<dbReference type="KEGG" id="uam:UABAM_03089"/>
<dbReference type="GO" id="GO:0003995">
    <property type="term" value="F:acyl-CoA dehydrogenase activity"/>
    <property type="evidence" value="ECO:0007669"/>
    <property type="project" value="InterPro"/>
</dbReference>
<evidence type="ECO:0000256" key="5">
    <source>
        <dbReference type="RuleBase" id="RU362125"/>
    </source>
</evidence>
<feature type="domain" description="Adaptive response protein AidB N-terminal" evidence="8">
    <location>
        <begin position="9"/>
        <end position="143"/>
    </location>
</feature>
<accession>A0A5S9F3Q1</accession>
<dbReference type="InterPro" id="IPR053998">
    <property type="entry name" value="ACDH-11_C"/>
</dbReference>
<dbReference type="InterPro" id="IPR006091">
    <property type="entry name" value="Acyl-CoA_Oxase/DH_mid-dom"/>
</dbReference>
<evidence type="ECO:0000259" key="6">
    <source>
        <dbReference type="Pfam" id="PF00441"/>
    </source>
</evidence>
<dbReference type="Gene3D" id="1.20.140.10">
    <property type="entry name" value="Butyryl-CoA Dehydrogenase, subunit A, domain 3"/>
    <property type="match status" value="1"/>
</dbReference>
<evidence type="ECO:0000313" key="11">
    <source>
        <dbReference type="Proteomes" id="UP000326354"/>
    </source>
</evidence>
<dbReference type="Proteomes" id="UP000326354">
    <property type="component" value="Chromosome"/>
</dbReference>
<dbReference type="Pfam" id="PF18158">
    <property type="entry name" value="AidB_N"/>
    <property type="match status" value="1"/>
</dbReference>
<evidence type="ECO:0000256" key="2">
    <source>
        <dbReference type="ARBA" id="ARBA00009347"/>
    </source>
</evidence>
<dbReference type="InterPro" id="IPR036250">
    <property type="entry name" value="AcylCo_DH-like_C"/>
</dbReference>
<evidence type="ECO:0000256" key="4">
    <source>
        <dbReference type="ARBA" id="ARBA00022827"/>
    </source>
</evidence>
<dbReference type="Pfam" id="PF22217">
    <property type="entry name" value="ACDH-11_C"/>
    <property type="match status" value="1"/>
</dbReference>
<evidence type="ECO:0000259" key="7">
    <source>
        <dbReference type="Pfam" id="PF02770"/>
    </source>
</evidence>
<evidence type="ECO:0000259" key="8">
    <source>
        <dbReference type="Pfam" id="PF18158"/>
    </source>
</evidence>
<dbReference type="PANTHER" id="PTHR42707">
    <property type="entry name" value="ACYL-COA DEHYDROGENASE"/>
    <property type="match status" value="1"/>
</dbReference>
<comment type="similarity">
    <text evidence="2 5">Belongs to the acyl-CoA dehydrogenase family.</text>
</comment>
<dbReference type="Pfam" id="PF00441">
    <property type="entry name" value="Acyl-CoA_dh_1"/>
    <property type="match status" value="1"/>
</dbReference>
<keyword evidence="5" id="KW-0560">Oxidoreductase</keyword>
<evidence type="ECO:0000256" key="1">
    <source>
        <dbReference type="ARBA" id="ARBA00001974"/>
    </source>
</evidence>
<keyword evidence="3 5" id="KW-0285">Flavoprotein</keyword>
<dbReference type="Gene3D" id="2.40.110.20">
    <property type="match status" value="1"/>
</dbReference>
<keyword evidence="4 5" id="KW-0274">FAD</keyword>
<dbReference type="InterPro" id="IPR009100">
    <property type="entry name" value="AcylCoA_DH/oxidase_NM_dom_sf"/>
</dbReference>
<dbReference type="Pfam" id="PF02770">
    <property type="entry name" value="Acyl-CoA_dh_M"/>
    <property type="match status" value="1"/>
</dbReference>